<organism evidence="2">
    <name type="scientific">marine metagenome</name>
    <dbReference type="NCBI Taxonomy" id="408172"/>
    <lineage>
        <taxon>unclassified sequences</taxon>
        <taxon>metagenomes</taxon>
        <taxon>ecological metagenomes</taxon>
    </lineage>
</organism>
<feature type="compositionally biased region" description="Low complexity" evidence="1">
    <location>
        <begin position="152"/>
        <end position="164"/>
    </location>
</feature>
<reference evidence="2" key="1">
    <citation type="submission" date="2018-05" db="EMBL/GenBank/DDBJ databases">
        <authorList>
            <person name="Lanie J.A."/>
            <person name="Ng W.-L."/>
            <person name="Kazmierczak K.M."/>
            <person name="Andrzejewski T.M."/>
            <person name="Davidsen T.M."/>
            <person name="Wayne K.J."/>
            <person name="Tettelin H."/>
            <person name="Glass J.I."/>
            <person name="Rusch D."/>
            <person name="Podicherti R."/>
            <person name="Tsui H.-C.T."/>
            <person name="Winkler M.E."/>
        </authorList>
    </citation>
    <scope>NUCLEOTIDE SEQUENCE</scope>
</reference>
<proteinExistence type="predicted"/>
<gene>
    <name evidence="2" type="ORF">METZ01_LOCUS437837</name>
</gene>
<dbReference type="AlphaFoldDB" id="A0A382YP41"/>
<dbReference type="Pfam" id="PF09826">
    <property type="entry name" value="Beta_propel"/>
    <property type="match status" value="1"/>
</dbReference>
<protein>
    <submittedName>
        <fullName evidence="2">Uncharacterized protein</fullName>
    </submittedName>
</protein>
<evidence type="ECO:0000313" key="2">
    <source>
        <dbReference type="EMBL" id="SVD84983.1"/>
    </source>
</evidence>
<name>A0A382YP41_9ZZZZ</name>
<evidence type="ECO:0000256" key="1">
    <source>
        <dbReference type="SAM" id="MobiDB-lite"/>
    </source>
</evidence>
<accession>A0A382YP41</accession>
<dbReference type="EMBL" id="UINC01177374">
    <property type="protein sequence ID" value="SVD84983.1"/>
    <property type="molecule type" value="Genomic_DNA"/>
</dbReference>
<sequence>MSKKIDIFGKSLNTPISVVSLSASQPEPFGGIPSGVFAVFAVTILALSLGSGIDLSSLFGDDDPEPYNSDLTESQSTYLGSILSDRSRSSPTLSTYDTCGFLEMDLKEHLKEEMRVNLGTGSYYYGGWGMDDMVMQGEPEMAMDEDGGMDNSAPSTGSSDKSSSGPEQGVDYSGTNNQEQGVDEADFVKTDGS</sequence>
<dbReference type="InterPro" id="IPR019198">
    <property type="entry name" value="Beta_propeller_containing"/>
</dbReference>
<feature type="region of interest" description="Disordered" evidence="1">
    <location>
        <begin position="141"/>
        <end position="193"/>
    </location>
</feature>
<feature type="non-terminal residue" evidence="2">
    <location>
        <position position="193"/>
    </location>
</feature>